<evidence type="ECO:0000313" key="8">
    <source>
        <dbReference type="EMBL" id="AYC30659.1"/>
    </source>
</evidence>
<keyword evidence="9" id="KW-1185">Reference proteome</keyword>
<feature type="domain" description="Cardiolipin synthase N-terminal" evidence="7">
    <location>
        <begin position="21"/>
        <end position="63"/>
    </location>
</feature>
<dbReference type="Pfam" id="PF13396">
    <property type="entry name" value="PLDc_N"/>
    <property type="match status" value="1"/>
</dbReference>
<evidence type="ECO:0000256" key="4">
    <source>
        <dbReference type="ARBA" id="ARBA00022989"/>
    </source>
</evidence>
<gene>
    <name evidence="8" type="ORF">D3873_12805</name>
</gene>
<evidence type="ECO:0000256" key="5">
    <source>
        <dbReference type="ARBA" id="ARBA00023136"/>
    </source>
</evidence>
<sequence length="66" mass="7488">METLPAIPWMIIAPLLIIQFILVVVALIDLSKIDRTNGPKLLWVFLIIFINIIGPILYFTVGRKQA</sequence>
<dbReference type="AlphaFoldDB" id="A0A385YUX3"/>
<comment type="subcellular location">
    <subcellularLocation>
        <location evidence="1">Cell membrane</location>
        <topology evidence="1">Multi-pass membrane protein</topology>
    </subcellularLocation>
</comment>
<feature type="transmembrane region" description="Helical" evidence="6">
    <location>
        <begin position="41"/>
        <end position="61"/>
    </location>
</feature>
<protein>
    <submittedName>
        <fullName evidence="8">Transcriptional regulator</fullName>
    </submittedName>
</protein>
<dbReference type="RefSeq" id="WP_119884372.1">
    <property type="nucleotide sequence ID" value="NZ_CP032418.1"/>
</dbReference>
<evidence type="ECO:0000256" key="2">
    <source>
        <dbReference type="ARBA" id="ARBA00022475"/>
    </source>
</evidence>
<evidence type="ECO:0000259" key="7">
    <source>
        <dbReference type="Pfam" id="PF13396"/>
    </source>
</evidence>
<dbReference type="Proteomes" id="UP000265725">
    <property type="component" value="Chromosome"/>
</dbReference>
<evidence type="ECO:0000256" key="1">
    <source>
        <dbReference type="ARBA" id="ARBA00004651"/>
    </source>
</evidence>
<keyword evidence="2" id="KW-1003">Cell membrane</keyword>
<dbReference type="KEGG" id="paek:D3873_12805"/>
<evidence type="ECO:0000256" key="6">
    <source>
        <dbReference type="SAM" id="Phobius"/>
    </source>
</evidence>
<dbReference type="GO" id="GO:0005886">
    <property type="term" value="C:plasma membrane"/>
    <property type="evidence" value="ECO:0007669"/>
    <property type="project" value="UniProtKB-SubCell"/>
</dbReference>
<evidence type="ECO:0000256" key="3">
    <source>
        <dbReference type="ARBA" id="ARBA00022692"/>
    </source>
</evidence>
<reference evidence="9" key="1">
    <citation type="submission" date="2018-09" db="EMBL/GenBank/DDBJ databases">
        <authorList>
            <person name="Zhu H."/>
        </authorList>
    </citation>
    <scope>NUCLEOTIDE SEQUENCE [LARGE SCALE GENOMIC DNA]</scope>
    <source>
        <strain evidence="9">K2R23-3</strain>
    </source>
</reference>
<organism evidence="8 9">
    <name type="scientific">Paenisporosarcina cavernae</name>
    <dbReference type="NCBI Taxonomy" id="2320858"/>
    <lineage>
        <taxon>Bacteria</taxon>
        <taxon>Bacillati</taxon>
        <taxon>Bacillota</taxon>
        <taxon>Bacilli</taxon>
        <taxon>Bacillales</taxon>
        <taxon>Caryophanaceae</taxon>
        <taxon>Paenisporosarcina</taxon>
    </lineage>
</organism>
<feature type="transmembrane region" description="Helical" evidence="6">
    <location>
        <begin position="6"/>
        <end position="29"/>
    </location>
</feature>
<keyword evidence="3 6" id="KW-0812">Transmembrane</keyword>
<evidence type="ECO:0000313" key="9">
    <source>
        <dbReference type="Proteomes" id="UP000265725"/>
    </source>
</evidence>
<name>A0A385YUX3_9BACL</name>
<keyword evidence="5 6" id="KW-0472">Membrane</keyword>
<accession>A0A385YUX3</accession>
<dbReference type="EMBL" id="CP032418">
    <property type="protein sequence ID" value="AYC30659.1"/>
    <property type="molecule type" value="Genomic_DNA"/>
</dbReference>
<dbReference type="InterPro" id="IPR027379">
    <property type="entry name" value="CLS_N"/>
</dbReference>
<keyword evidence="4 6" id="KW-1133">Transmembrane helix</keyword>
<proteinExistence type="predicted"/>
<dbReference type="OrthoDB" id="3243324at2"/>